<sequence>MSMDGSIGFVEVVGLVAAIEVADAMAKAARVSVKTITTDAAGGVTVICEGDLAAVGAAVDAGKAAGSRLGECVGTNVIGRPDESLEALLTDKIGSVFAEEKAAAAIAAAKPAKELASKAVKK</sequence>
<dbReference type="KEGG" id="dps:DP3042"/>
<dbReference type="SMART" id="SM00877">
    <property type="entry name" value="BMC"/>
    <property type="match status" value="1"/>
</dbReference>
<dbReference type="PANTHER" id="PTHR33941">
    <property type="entry name" value="PROPANEDIOL UTILIZATION PROTEIN PDUA"/>
    <property type="match status" value="1"/>
</dbReference>
<dbReference type="CDD" id="cd07045">
    <property type="entry name" value="BMC_CcmK_like"/>
    <property type="match status" value="1"/>
</dbReference>
<evidence type="ECO:0000256" key="3">
    <source>
        <dbReference type="PROSITE-ProRule" id="PRU01278"/>
    </source>
</evidence>
<dbReference type="PROSITE" id="PS51930">
    <property type="entry name" value="BMC_2"/>
    <property type="match status" value="1"/>
</dbReference>
<proteinExistence type="inferred from homology"/>
<dbReference type="InterPro" id="IPR037233">
    <property type="entry name" value="CcmK-like_sf"/>
</dbReference>
<name>Q6AIQ9_DESPS</name>
<accession>Q6AIQ9</accession>
<comment type="similarity">
    <text evidence="3">Belongs to the bacterial microcompartments protein family.</text>
</comment>
<keyword evidence="2" id="KW-1283">Bacterial microcompartment</keyword>
<protein>
    <submittedName>
        <fullName evidence="5">Related to ethanolamine utilization protein (EutK)</fullName>
    </submittedName>
</protein>
<dbReference type="GO" id="GO:0031469">
    <property type="term" value="C:bacterial microcompartment"/>
    <property type="evidence" value="ECO:0007669"/>
    <property type="project" value="UniProtKB-SubCell"/>
</dbReference>
<reference evidence="6" key="1">
    <citation type="journal article" date="2004" name="Environ. Microbiol.">
        <title>The genome of Desulfotalea psychrophila, a sulfate-reducing bacterium from permanently cold Arctic sediments.</title>
        <authorList>
            <person name="Rabus R."/>
            <person name="Ruepp A."/>
            <person name="Frickey T."/>
            <person name="Rattei T."/>
            <person name="Fartmann B."/>
            <person name="Stark M."/>
            <person name="Bauer M."/>
            <person name="Zibat A."/>
            <person name="Lombardot T."/>
            <person name="Becker I."/>
            <person name="Amann J."/>
            <person name="Gellner K."/>
            <person name="Teeling H."/>
            <person name="Leuschner W.D."/>
            <person name="Gloeckner F.-O."/>
            <person name="Lupas A.N."/>
            <person name="Amann R."/>
            <person name="Klenk H.-P."/>
        </authorList>
    </citation>
    <scope>NUCLEOTIDE SEQUENCE [LARGE SCALE GENOMIC DNA]</scope>
    <source>
        <strain evidence="6">DSM 12343 / LSv54</strain>
    </source>
</reference>
<comment type="subcellular location">
    <subcellularLocation>
        <location evidence="1">Bacterial microcompartment</location>
    </subcellularLocation>
</comment>
<dbReference type="InterPro" id="IPR044872">
    <property type="entry name" value="CcmK/CsoS1_BMC"/>
</dbReference>
<dbReference type="STRING" id="177439.DP3042"/>
<evidence type="ECO:0000313" key="5">
    <source>
        <dbReference type="EMBL" id="CAG37771.1"/>
    </source>
</evidence>
<gene>
    <name evidence="5" type="ordered locus">DP3042</name>
</gene>
<feature type="domain" description="BMC" evidence="4">
    <location>
        <begin position="6"/>
        <end position="90"/>
    </location>
</feature>
<dbReference type="Proteomes" id="UP000000602">
    <property type="component" value="Chromosome"/>
</dbReference>
<dbReference type="PANTHER" id="PTHR33941:SF11">
    <property type="entry name" value="BACTERIAL MICROCOMPARTMENT SHELL PROTEIN PDUJ"/>
    <property type="match status" value="1"/>
</dbReference>
<dbReference type="EMBL" id="CR522870">
    <property type="protein sequence ID" value="CAG37771.1"/>
    <property type="molecule type" value="Genomic_DNA"/>
</dbReference>
<evidence type="ECO:0000259" key="4">
    <source>
        <dbReference type="PROSITE" id="PS51930"/>
    </source>
</evidence>
<dbReference type="HOGENOM" id="CLU_064903_5_3_7"/>
<dbReference type="SUPFAM" id="SSF143414">
    <property type="entry name" value="CcmK-like"/>
    <property type="match status" value="1"/>
</dbReference>
<evidence type="ECO:0000256" key="2">
    <source>
        <dbReference type="ARBA" id="ARBA00024446"/>
    </source>
</evidence>
<dbReference type="eggNOG" id="COG4577">
    <property type="taxonomic scope" value="Bacteria"/>
</dbReference>
<evidence type="ECO:0000313" key="6">
    <source>
        <dbReference type="Proteomes" id="UP000000602"/>
    </source>
</evidence>
<dbReference type="AlphaFoldDB" id="Q6AIQ9"/>
<dbReference type="InterPro" id="IPR050575">
    <property type="entry name" value="BMC_shell"/>
</dbReference>
<organism evidence="5 6">
    <name type="scientific">Desulfotalea psychrophila (strain LSv54 / DSM 12343)</name>
    <dbReference type="NCBI Taxonomy" id="177439"/>
    <lineage>
        <taxon>Bacteria</taxon>
        <taxon>Pseudomonadati</taxon>
        <taxon>Thermodesulfobacteriota</taxon>
        <taxon>Desulfobulbia</taxon>
        <taxon>Desulfobulbales</taxon>
        <taxon>Desulfocapsaceae</taxon>
        <taxon>Desulfotalea</taxon>
    </lineage>
</organism>
<dbReference type="InterPro" id="IPR000249">
    <property type="entry name" value="BMC_dom"/>
</dbReference>
<keyword evidence="6" id="KW-1185">Reference proteome</keyword>
<evidence type="ECO:0000256" key="1">
    <source>
        <dbReference type="ARBA" id="ARBA00024322"/>
    </source>
</evidence>
<dbReference type="Pfam" id="PF00936">
    <property type="entry name" value="BMC"/>
    <property type="match status" value="1"/>
</dbReference>
<dbReference type="Gene3D" id="3.30.70.1710">
    <property type="match status" value="1"/>
</dbReference>